<dbReference type="GO" id="GO:0016301">
    <property type="term" value="F:kinase activity"/>
    <property type="evidence" value="ECO:0007669"/>
    <property type="project" value="UniProtKB-KW"/>
</dbReference>
<feature type="domain" description="PAC" evidence="16">
    <location>
        <begin position="438"/>
        <end position="490"/>
    </location>
</feature>
<dbReference type="PROSITE" id="PS50113">
    <property type="entry name" value="PAC"/>
    <property type="match status" value="1"/>
</dbReference>
<dbReference type="SUPFAM" id="SSF55073">
    <property type="entry name" value="Nucleotide cyclase"/>
    <property type="match status" value="1"/>
</dbReference>
<dbReference type="InterPro" id="IPR003660">
    <property type="entry name" value="HAMP_dom"/>
</dbReference>
<keyword evidence="6 14" id="KW-0812">Transmembrane</keyword>
<dbReference type="InterPro" id="IPR052155">
    <property type="entry name" value="Biofilm_reg_signaling"/>
</dbReference>
<dbReference type="NCBIfam" id="TIGR00254">
    <property type="entry name" value="GGDEF"/>
    <property type="match status" value="1"/>
</dbReference>
<dbReference type="PROSITE" id="PS50887">
    <property type="entry name" value="GGDEF"/>
    <property type="match status" value="1"/>
</dbReference>
<proteinExistence type="predicted"/>
<dbReference type="InterPro" id="IPR029151">
    <property type="entry name" value="Sensor-like_sf"/>
</dbReference>
<dbReference type="STRING" id="1122209.SAMN02745752_01043"/>
<name>A0A1K1VK57_9GAMM</name>
<dbReference type="SMART" id="SM00086">
    <property type="entry name" value="PAC"/>
    <property type="match status" value="1"/>
</dbReference>
<dbReference type="InterPro" id="IPR035965">
    <property type="entry name" value="PAS-like_dom_sf"/>
</dbReference>
<feature type="transmembrane region" description="Helical" evidence="14">
    <location>
        <begin position="12"/>
        <end position="34"/>
    </location>
</feature>
<dbReference type="PROSITE" id="PS50885">
    <property type="entry name" value="HAMP"/>
    <property type="match status" value="1"/>
</dbReference>
<dbReference type="PANTHER" id="PTHR44757">
    <property type="entry name" value="DIGUANYLATE CYCLASE DGCP"/>
    <property type="match status" value="1"/>
</dbReference>
<keyword evidence="7" id="KW-0547">Nucleotide-binding</keyword>
<evidence type="ECO:0000256" key="10">
    <source>
        <dbReference type="ARBA" id="ARBA00022989"/>
    </source>
</evidence>
<dbReference type="GO" id="GO:0005886">
    <property type="term" value="C:plasma membrane"/>
    <property type="evidence" value="ECO:0007669"/>
    <property type="project" value="UniProtKB-SubCell"/>
</dbReference>
<keyword evidence="20" id="KW-1185">Reference proteome</keyword>
<dbReference type="RefSeq" id="WP_072325257.1">
    <property type="nucleotide sequence ID" value="NZ_FPJW01000002.1"/>
</dbReference>
<dbReference type="Pfam" id="PF02743">
    <property type="entry name" value="dCache_1"/>
    <property type="match status" value="1"/>
</dbReference>
<evidence type="ECO:0000313" key="19">
    <source>
        <dbReference type="EMBL" id="SFX25542.1"/>
    </source>
</evidence>
<evidence type="ECO:0000256" key="4">
    <source>
        <dbReference type="ARBA" id="ARBA00022553"/>
    </source>
</evidence>
<dbReference type="InterPro" id="IPR033479">
    <property type="entry name" value="dCache_1"/>
</dbReference>
<dbReference type="CDD" id="cd18774">
    <property type="entry name" value="PDC2_HK_sensor"/>
    <property type="match status" value="1"/>
</dbReference>
<evidence type="ECO:0000256" key="3">
    <source>
        <dbReference type="ARBA" id="ARBA00022475"/>
    </source>
</evidence>
<dbReference type="InterPro" id="IPR001610">
    <property type="entry name" value="PAC"/>
</dbReference>
<dbReference type="Gene3D" id="6.10.340.10">
    <property type="match status" value="1"/>
</dbReference>
<keyword evidence="3" id="KW-1003">Cell membrane</keyword>
<dbReference type="EMBL" id="FPJW01000002">
    <property type="protein sequence ID" value="SFX25542.1"/>
    <property type="molecule type" value="Genomic_DNA"/>
</dbReference>
<dbReference type="SUPFAM" id="SSF103190">
    <property type="entry name" value="Sensory domain-like"/>
    <property type="match status" value="1"/>
</dbReference>
<feature type="domain" description="PAS" evidence="15">
    <location>
        <begin position="365"/>
        <end position="435"/>
    </location>
</feature>
<dbReference type="InterPro" id="IPR029787">
    <property type="entry name" value="Nucleotide_cyclase"/>
</dbReference>
<feature type="domain" description="GGDEF" evidence="18">
    <location>
        <begin position="522"/>
        <end position="653"/>
    </location>
</feature>
<dbReference type="InterPro" id="IPR000160">
    <property type="entry name" value="GGDEF_dom"/>
</dbReference>
<feature type="transmembrane region" description="Helical" evidence="14">
    <location>
        <begin position="284"/>
        <end position="307"/>
    </location>
</feature>
<sequence>MKRWYGSLHARLMISLGSGWVLLVVALLGSSWYLGRDITRETLFTHMEYQAELIARDIEQDVEKRLQALSGLRGQIDAPLPPAPEASLQQLLTYNTGLLAYFDALVVINRDGTLVGEWPTEGRLGLNVAQREYFQHLLHTRRSYVSEPFTGLVTNEPLVMFAVPLVDDELQFQGMVGGMVRVLGDNFLGRLQRLRLGQEGFAGLGTASGTILVHRNPELILRPLPGAEVNPWIALATLGWEGAAEGQMLDGTQALQAYRQLWLPDWIVGVYLPEQEAYAAFDRLWWILWLIGGGVLLISLPTLWLFLQMLLQPVRRFAIQIDAITRGEQERLKANTPLSELRSVATRFNALLRSLERNRNDLVRRQAYLDAVLDSSPSGIALSDLIGDVIYVNQALQSMTGYAAESLRGKRWQESIHPDDRDALLESRLQAIAHHRSFENQYRCIRADGQQIWLESHASPIKNEAGQYQGYINTFRDITERKNQEEKHRWAALHDGLTHLLNRRGFDQVMDAALQRWQEHQQQSALLLIDLDHFKPVNDNLGHDMGDLWLQGIADILRQQAGQQGTPARQGGDEFALLLKDCDKHQAEVIAESIRQAVEQLVISGSEQYRVTTSIGISDFLPDDSHVTALIKRADEACYAAKAAGRNCIILAD</sequence>
<dbReference type="Proteomes" id="UP000182350">
    <property type="component" value="Unassembled WGS sequence"/>
</dbReference>
<protein>
    <submittedName>
        <fullName evidence="19">PAS domain S-box-containing protein/diguanylate cyclase (GGDEF) domain-containing protein</fullName>
    </submittedName>
</protein>
<keyword evidence="4" id="KW-0597">Phosphoprotein</keyword>
<dbReference type="InterPro" id="IPR000700">
    <property type="entry name" value="PAS-assoc_C"/>
</dbReference>
<keyword evidence="12 14" id="KW-0472">Membrane</keyword>
<gene>
    <name evidence="19" type="ORF">SAMN02745752_01043</name>
</gene>
<feature type="coiled-coil region" evidence="13">
    <location>
        <begin position="338"/>
        <end position="365"/>
    </location>
</feature>
<keyword evidence="5" id="KW-0808">Transferase</keyword>
<evidence type="ECO:0000256" key="2">
    <source>
        <dbReference type="ARBA" id="ARBA00004651"/>
    </source>
</evidence>
<evidence type="ECO:0000256" key="7">
    <source>
        <dbReference type="ARBA" id="ARBA00022741"/>
    </source>
</evidence>
<dbReference type="CDD" id="cd01949">
    <property type="entry name" value="GGDEF"/>
    <property type="match status" value="1"/>
</dbReference>
<dbReference type="InterPro" id="IPR013655">
    <property type="entry name" value="PAS_fold_3"/>
</dbReference>
<evidence type="ECO:0000259" key="17">
    <source>
        <dbReference type="PROSITE" id="PS50885"/>
    </source>
</evidence>
<evidence type="ECO:0000259" key="15">
    <source>
        <dbReference type="PROSITE" id="PS50112"/>
    </source>
</evidence>
<accession>A0A1K1VK57</accession>
<evidence type="ECO:0000259" key="18">
    <source>
        <dbReference type="PROSITE" id="PS50887"/>
    </source>
</evidence>
<dbReference type="FunFam" id="3.30.70.270:FF:000001">
    <property type="entry name" value="Diguanylate cyclase domain protein"/>
    <property type="match status" value="1"/>
</dbReference>
<dbReference type="SUPFAM" id="SSF55785">
    <property type="entry name" value="PYP-like sensor domain (PAS domain)"/>
    <property type="match status" value="1"/>
</dbReference>
<evidence type="ECO:0000313" key="20">
    <source>
        <dbReference type="Proteomes" id="UP000182350"/>
    </source>
</evidence>
<evidence type="ECO:0000256" key="9">
    <source>
        <dbReference type="ARBA" id="ARBA00022840"/>
    </source>
</evidence>
<dbReference type="SMART" id="SM00267">
    <property type="entry name" value="GGDEF"/>
    <property type="match status" value="1"/>
</dbReference>
<keyword evidence="13" id="KW-0175">Coiled coil</keyword>
<dbReference type="Pfam" id="PF08447">
    <property type="entry name" value="PAS_3"/>
    <property type="match status" value="1"/>
</dbReference>
<organism evidence="19 20">
    <name type="scientific">Marinospirillum alkaliphilum DSM 21637</name>
    <dbReference type="NCBI Taxonomy" id="1122209"/>
    <lineage>
        <taxon>Bacteria</taxon>
        <taxon>Pseudomonadati</taxon>
        <taxon>Pseudomonadota</taxon>
        <taxon>Gammaproteobacteria</taxon>
        <taxon>Oceanospirillales</taxon>
        <taxon>Oceanospirillaceae</taxon>
        <taxon>Marinospirillum</taxon>
    </lineage>
</organism>
<evidence type="ECO:0000256" key="13">
    <source>
        <dbReference type="SAM" id="Coils"/>
    </source>
</evidence>
<evidence type="ECO:0000256" key="14">
    <source>
        <dbReference type="SAM" id="Phobius"/>
    </source>
</evidence>
<dbReference type="CDD" id="cd00130">
    <property type="entry name" value="PAS"/>
    <property type="match status" value="1"/>
</dbReference>
<keyword evidence="8" id="KW-0418">Kinase</keyword>
<comment type="cofactor">
    <cofactor evidence="1">
        <name>Mg(2+)</name>
        <dbReference type="ChEBI" id="CHEBI:18420"/>
    </cofactor>
</comment>
<evidence type="ECO:0000256" key="1">
    <source>
        <dbReference type="ARBA" id="ARBA00001946"/>
    </source>
</evidence>
<dbReference type="GO" id="GO:0000160">
    <property type="term" value="P:phosphorelay signal transduction system"/>
    <property type="evidence" value="ECO:0007669"/>
    <property type="project" value="UniProtKB-KW"/>
</dbReference>
<dbReference type="Gene3D" id="3.30.450.20">
    <property type="entry name" value="PAS domain"/>
    <property type="match status" value="2"/>
</dbReference>
<reference evidence="19 20" key="1">
    <citation type="submission" date="2016-11" db="EMBL/GenBank/DDBJ databases">
        <authorList>
            <person name="Jaros S."/>
            <person name="Januszkiewicz K."/>
            <person name="Wedrychowicz H."/>
        </authorList>
    </citation>
    <scope>NUCLEOTIDE SEQUENCE [LARGE SCALE GENOMIC DNA]</scope>
    <source>
        <strain evidence="19 20">DSM 21637</strain>
    </source>
</reference>
<dbReference type="NCBIfam" id="TIGR00229">
    <property type="entry name" value="sensory_box"/>
    <property type="match status" value="1"/>
</dbReference>
<dbReference type="OrthoDB" id="73375at2"/>
<dbReference type="AlphaFoldDB" id="A0A1K1VK57"/>
<dbReference type="PROSITE" id="PS50112">
    <property type="entry name" value="PAS"/>
    <property type="match status" value="1"/>
</dbReference>
<keyword evidence="10 14" id="KW-1133">Transmembrane helix</keyword>
<evidence type="ECO:0000256" key="11">
    <source>
        <dbReference type="ARBA" id="ARBA00023012"/>
    </source>
</evidence>
<keyword evidence="9" id="KW-0067">ATP-binding</keyword>
<comment type="subcellular location">
    <subcellularLocation>
        <location evidence="2">Cell membrane</location>
        <topology evidence="2">Multi-pass membrane protein</topology>
    </subcellularLocation>
</comment>
<dbReference type="InterPro" id="IPR000014">
    <property type="entry name" value="PAS"/>
</dbReference>
<dbReference type="InterPro" id="IPR043128">
    <property type="entry name" value="Rev_trsase/Diguanyl_cyclase"/>
</dbReference>
<dbReference type="Pfam" id="PF00990">
    <property type="entry name" value="GGDEF"/>
    <property type="match status" value="1"/>
</dbReference>
<evidence type="ECO:0000256" key="8">
    <source>
        <dbReference type="ARBA" id="ARBA00022777"/>
    </source>
</evidence>
<dbReference type="GO" id="GO:0005524">
    <property type="term" value="F:ATP binding"/>
    <property type="evidence" value="ECO:0007669"/>
    <property type="project" value="UniProtKB-KW"/>
</dbReference>
<evidence type="ECO:0000256" key="12">
    <source>
        <dbReference type="ARBA" id="ARBA00023136"/>
    </source>
</evidence>
<evidence type="ECO:0000259" key="16">
    <source>
        <dbReference type="PROSITE" id="PS50113"/>
    </source>
</evidence>
<dbReference type="PANTHER" id="PTHR44757:SF2">
    <property type="entry name" value="BIOFILM ARCHITECTURE MAINTENANCE PROTEIN MBAA"/>
    <property type="match status" value="1"/>
</dbReference>
<dbReference type="Gene3D" id="3.30.70.270">
    <property type="match status" value="1"/>
</dbReference>
<evidence type="ECO:0000256" key="5">
    <source>
        <dbReference type="ARBA" id="ARBA00022679"/>
    </source>
</evidence>
<feature type="domain" description="HAMP" evidence="17">
    <location>
        <begin position="308"/>
        <end position="360"/>
    </location>
</feature>
<evidence type="ECO:0000256" key="6">
    <source>
        <dbReference type="ARBA" id="ARBA00022692"/>
    </source>
</evidence>
<dbReference type="SMART" id="SM00091">
    <property type="entry name" value="PAS"/>
    <property type="match status" value="1"/>
</dbReference>
<dbReference type="CDD" id="cd12914">
    <property type="entry name" value="PDC1_DGC_like"/>
    <property type="match status" value="1"/>
</dbReference>
<keyword evidence="11" id="KW-0902">Two-component regulatory system</keyword>